<feature type="region of interest" description="Disordered" evidence="3">
    <location>
        <begin position="421"/>
        <end position="473"/>
    </location>
</feature>
<evidence type="ECO:0000259" key="7">
    <source>
        <dbReference type="Pfam" id="PF17921"/>
    </source>
</evidence>
<dbReference type="InterPro" id="IPR041577">
    <property type="entry name" value="RT_RNaseH_2"/>
</dbReference>
<feature type="compositionally biased region" description="Gly residues" evidence="3">
    <location>
        <begin position="443"/>
        <end position="462"/>
    </location>
</feature>
<evidence type="ECO:0000256" key="1">
    <source>
        <dbReference type="ARBA" id="ARBA00023268"/>
    </source>
</evidence>
<evidence type="ECO:0000259" key="6">
    <source>
        <dbReference type="Pfam" id="PF17919"/>
    </source>
</evidence>
<feature type="domain" description="Retrotransposon gag" evidence="5">
    <location>
        <begin position="522"/>
        <end position="590"/>
    </location>
</feature>
<dbReference type="Pfam" id="PF03732">
    <property type="entry name" value="Retrotrans_gag"/>
    <property type="match status" value="1"/>
</dbReference>
<name>A0A6L2NSY0_TANCI</name>
<feature type="region of interest" description="Disordered" evidence="3">
    <location>
        <begin position="169"/>
        <end position="199"/>
    </location>
</feature>
<dbReference type="InterPro" id="IPR050951">
    <property type="entry name" value="Retrovirus_Pol_polyprotein"/>
</dbReference>
<dbReference type="InterPro" id="IPR043128">
    <property type="entry name" value="Rev_trsase/Diguanyl_cyclase"/>
</dbReference>
<reference evidence="8" key="1">
    <citation type="journal article" date="2019" name="Sci. Rep.">
        <title>Draft genome of Tanacetum cinerariifolium, the natural source of mosquito coil.</title>
        <authorList>
            <person name="Yamashiro T."/>
            <person name="Shiraishi A."/>
            <person name="Satake H."/>
            <person name="Nakayama K."/>
        </authorList>
    </citation>
    <scope>NUCLEOTIDE SEQUENCE</scope>
</reference>
<feature type="domain" description="Reverse transcriptase" evidence="4">
    <location>
        <begin position="684"/>
        <end position="777"/>
    </location>
</feature>
<dbReference type="SUPFAM" id="SSF56672">
    <property type="entry name" value="DNA/RNA polymerases"/>
    <property type="match status" value="1"/>
</dbReference>
<dbReference type="CDD" id="cd01647">
    <property type="entry name" value="RT_LTR"/>
    <property type="match status" value="1"/>
</dbReference>
<protein>
    <submittedName>
        <fullName evidence="8">Transposon Ty3-G Gag-Pol polyprotein</fullName>
    </submittedName>
</protein>
<dbReference type="InterPro" id="IPR000477">
    <property type="entry name" value="RT_dom"/>
</dbReference>
<evidence type="ECO:0000256" key="3">
    <source>
        <dbReference type="SAM" id="MobiDB-lite"/>
    </source>
</evidence>
<comment type="caution">
    <text evidence="8">The sequence shown here is derived from an EMBL/GenBank/DDBJ whole genome shotgun (WGS) entry which is preliminary data.</text>
</comment>
<feature type="coiled-coil region" evidence="2">
    <location>
        <begin position="1347"/>
        <end position="1385"/>
    </location>
</feature>
<evidence type="ECO:0000259" key="4">
    <source>
        <dbReference type="Pfam" id="PF00078"/>
    </source>
</evidence>
<dbReference type="EMBL" id="BKCJ010009974">
    <property type="protein sequence ID" value="GEU89481.1"/>
    <property type="molecule type" value="Genomic_DNA"/>
</dbReference>
<sequence>MAALIISISSDSSEESVPIAPFDPIFALKVGAVSVISPTRVLTLVDYSSSSDSDPLEDSLHVAPKLPLVSAFLCTDDSKANSESVPTEQRPERHESLTPSFEFTLAPVVAPPGIHRRPAILVRPSEAIPFGRPYRTHPNRPHGYLIVLQIVILHQILLQTHLLFSSSSDSSSDISLGSSSDSSSVYSSESSPNSYSERSLDSSLRFAKPSHKICRSPATLVSSSTPVSRLIAPTLADLLPCKRFRDSYSCEVSGEEHMEIGTTDVETVVDFGIREGVRDHTEDGIDLGVEVATSDIRKDEEEFEAELSEGATMEIDVDPLATGDISEPTRGDAPDLKERAGLADRVRSLRRENLKVRALLCIKRDRVDNLHHHKALSQEEFRQNNDYHSSGMTPEAVEELVNRRVEEALDAYEETRAANALEAESQSQNGSDEDNGNVRNRNGGNGNGENGNGKNGNGGNGNGSLNENDGGARPVAQECTYQDFMKYQPLNFKGTEGVVELIRWFEKMETVFNISNCQEKYQVKELIKLMAEVYCPKAEIQKMESELWNSTVKNNNLATYTQRFQDLAMLCTKMVPEQEDQVEKFIGGLPDNIQGNVIAAEPTRLQDAVRIANTEWTKNLHGLPPIQKVELQIDLVPGAAPMARASYRFALSELQEFSTQLQELSDKGFIRPSSSPWGAPVLFVKKKDGSFRMCIDYRELNKLTVKNRYPLSRIDDLFDQLQGSSVYSKIDLTSGYHQLRVRDEDIPKTAFRTRYVHYEFQVMPFGLTNAPTIAKPMTKFTQKNVKFEWTKKAEAAFQLLKQKLCSASILALPEGSENFVVYCDASHKGLGVVLMQKEKVIAYTSRQLKIYEKNYTTHDLELKAVVFALKMWRHYLYGTKSWIPCFGDLRTLIMHESHKSKYSIHPGSDKMYQDLKKLYWWLNMKDEIATYVTNHPQTDGQSKRTIQTLEDMLCACVIDFWKEDESIDSAFARFNTIITSLKVLDEGYSSKNYESYIHEMIIKKVSKIVKEKVERKSLALKAKKESSDEECKNLVMKSVRLPKVKTKNTPGRCGDPNHLIGECPKPPKDKNQKAFVGGSWSDSSEEDDEKVNNETCLVAPASSESEFKIITKNKISILKEKVSTLEKNKEVDLECVKCHMLKIEIEKLKEEALKLTKFEKSTHCLNKMLNNQKPSSEKLALVFNSLEASSSETKEIKFVKAQKKVSLDGGPINMGVPLMCRRPPKQIWDYHQEPHLDLKKLETYLSLNLINTSVMLSTGKQAHASHRAKNIVSTTRCLELLHIDLFGPSAIRSYEGNRYTLVIVDDYSRKVKEPLNLTFDETPPPSKTSTLVDDDLDEEEAIKVTKKKNLENDIMDETLEIDEIVNIKESRNHSLENVIENLNQRTLRSQVQNQSNFFYFISIIEPKNVNEALTDDRWIVAMQEELNQFIANDVWS</sequence>
<dbReference type="InterPro" id="IPR041588">
    <property type="entry name" value="Integrase_H2C2"/>
</dbReference>
<feature type="region of interest" description="Disordered" evidence="3">
    <location>
        <begin position="1055"/>
        <end position="1091"/>
    </location>
</feature>
<keyword evidence="1" id="KW-0511">Multifunctional enzyme</keyword>
<dbReference type="Gene3D" id="3.10.10.10">
    <property type="entry name" value="HIV Type 1 Reverse Transcriptase, subunit A, domain 1"/>
    <property type="match status" value="1"/>
</dbReference>
<feature type="domain" description="Reverse transcriptase/retrotransposon-derived protein RNase H-like" evidence="6">
    <location>
        <begin position="789"/>
        <end position="880"/>
    </location>
</feature>
<keyword evidence="2" id="KW-0175">Coiled coil</keyword>
<dbReference type="Pfam" id="PF17919">
    <property type="entry name" value="RT_RNaseH_2"/>
    <property type="match status" value="1"/>
</dbReference>
<accession>A0A6L2NSY0</accession>
<dbReference type="Pfam" id="PF00078">
    <property type="entry name" value="RVT_1"/>
    <property type="match status" value="1"/>
</dbReference>
<dbReference type="FunFam" id="3.10.20.370:FF:000001">
    <property type="entry name" value="Retrovirus-related Pol polyprotein from transposon 17.6-like protein"/>
    <property type="match status" value="1"/>
</dbReference>
<dbReference type="PANTHER" id="PTHR37984">
    <property type="entry name" value="PROTEIN CBG26694"/>
    <property type="match status" value="1"/>
</dbReference>
<evidence type="ECO:0000259" key="5">
    <source>
        <dbReference type="Pfam" id="PF03732"/>
    </source>
</evidence>
<evidence type="ECO:0000256" key="2">
    <source>
        <dbReference type="SAM" id="Coils"/>
    </source>
</evidence>
<dbReference type="PANTHER" id="PTHR37984:SF5">
    <property type="entry name" value="PROTEIN NYNRIN-LIKE"/>
    <property type="match status" value="1"/>
</dbReference>
<gene>
    <name evidence="8" type="ORF">Tci_061459</name>
</gene>
<dbReference type="Pfam" id="PF17921">
    <property type="entry name" value="Integrase_H2C2"/>
    <property type="match status" value="1"/>
</dbReference>
<feature type="domain" description="Integrase zinc-binding" evidence="7">
    <location>
        <begin position="888"/>
        <end position="934"/>
    </location>
</feature>
<feature type="compositionally biased region" description="Low complexity" evidence="3">
    <location>
        <begin position="169"/>
        <end position="197"/>
    </location>
</feature>
<dbReference type="InterPro" id="IPR005162">
    <property type="entry name" value="Retrotrans_gag_dom"/>
</dbReference>
<dbReference type="GO" id="GO:0003824">
    <property type="term" value="F:catalytic activity"/>
    <property type="evidence" value="ECO:0007669"/>
    <property type="project" value="UniProtKB-KW"/>
</dbReference>
<proteinExistence type="predicted"/>
<organism evidence="8">
    <name type="scientific">Tanacetum cinerariifolium</name>
    <name type="common">Dalmatian daisy</name>
    <name type="synonym">Chrysanthemum cinerariifolium</name>
    <dbReference type="NCBI Taxonomy" id="118510"/>
    <lineage>
        <taxon>Eukaryota</taxon>
        <taxon>Viridiplantae</taxon>
        <taxon>Streptophyta</taxon>
        <taxon>Embryophyta</taxon>
        <taxon>Tracheophyta</taxon>
        <taxon>Spermatophyta</taxon>
        <taxon>Magnoliopsida</taxon>
        <taxon>eudicotyledons</taxon>
        <taxon>Gunneridae</taxon>
        <taxon>Pentapetalae</taxon>
        <taxon>asterids</taxon>
        <taxon>campanulids</taxon>
        <taxon>Asterales</taxon>
        <taxon>Asteraceae</taxon>
        <taxon>Asteroideae</taxon>
        <taxon>Anthemideae</taxon>
        <taxon>Anthemidinae</taxon>
        <taxon>Tanacetum</taxon>
    </lineage>
</organism>
<dbReference type="Gene3D" id="1.10.340.70">
    <property type="match status" value="1"/>
</dbReference>
<evidence type="ECO:0000313" key="8">
    <source>
        <dbReference type="EMBL" id="GEU89481.1"/>
    </source>
</evidence>
<dbReference type="Gene3D" id="3.30.70.270">
    <property type="match status" value="1"/>
</dbReference>
<dbReference type="InterPro" id="IPR043502">
    <property type="entry name" value="DNA/RNA_pol_sf"/>
</dbReference>